<proteinExistence type="predicted"/>
<sequence length="88" mass="10640">MAEQGSFEAEQRFNDRWEQFKIEHKREYDPEEDERRKEIYRETVEMVEAHNAKFDKGLTTYKMGINFFADMTADERAKYTGLRIPQPN</sequence>
<dbReference type="SMART" id="SM00848">
    <property type="entry name" value="Inhibitor_I29"/>
    <property type="match status" value="1"/>
</dbReference>
<dbReference type="AlphaFoldDB" id="A0AAW1V3V0"/>
<accession>A0AAW1V3V0</accession>
<evidence type="ECO:0000313" key="3">
    <source>
        <dbReference type="Proteomes" id="UP001431783"/>
    </source>
</evidence>
<organism evidence="2 3">
    <name type="scientific">Henosepilachna vigintioctopunctata</name>
    <dbReference type="NCBI Taxonomy" id="420089"/>
    <lineage>
        <taxon>Eukaryota</taxon>
        <taxon>Metazoa</taxon>
        <taxon>Ecdysozoa</taxon>
        <taxon>Arthropoda</taxon>
        <taxon>Hexapoda</taxon>
        <taxon>Insecta</taxon>
        <taxon>Pterygota</taxon>
        <taxon>Neoptera</taxon>
        <taxon>Endopterygota</taxon>
        <taxon>Coleoptera</taxon>
        <taxon>Polyphaga</taxon>
        <taxon>Cucujiformia</taxon>
        <taxon>Coccinelloidea</taxon>
        <taxon>Coccinellidae</taxon>
        <taxon>Epilachninae</taxon>
        <taxon>Epilachnini</taxon>
        <taxon>Henosepilachna</taxon>
    </lineage>
</organism>
<dbReference type="EMBL" id="JARQZJ010000102">
    <property type="protein sequence ID" value="KAK9886865.1"/>
    <property type="molecule type" value="Genomic_DNA"/>
</dbReference>
<evidence type="ECO:0000313" key="2">
    <source>
        <dbReference type="EMBL" id="KAK9886865.1"/>
    </source>
</evidence>
<reference evidence="2 3" key="1">
    <citation type="submission" date="2023-03" db="EMBL/GenBank/DDBJ databases">
        <title>Genome insight into feeding habits of ladybird beetles.</title>
        <authorList>
            <person name="Li H.-S."/>
            <person name="Huang Y.-H."/>
            <person name="Pang H."/>
        </authorList>
    </citation>
    <scope>NUCLEOTIDE SEQUENCE [LARGE SCALE GENOMIC DNA]</scope>
    <source>
        <strain evidence="2">SYSU_2023b</strain>
        <tissue evidence="2">Whole body</tissue>
    </source>
</reference>
<protein>
    <recommendedName>
        <fullName evidence="1">Cathepsin propeptide inhibitor domain-containing protein</fullName>
    </recommendedName>
</protein>
<dbReference type="Pfam" id="PF08246">
    <property type="entry name" value="Inhibitor_I29"/>
    <property type="match status" value="1"/>
</dbReference>
<feature type="domain" description="Cathepsin propeptide inhibitor" evidence="1">
    <location>
        <begin position="17"/>
        <end position="76"/>
    </location>
</feature>
<dbReference type="SUPFAM" id="SSF54001">
    <property type="entry name" value="Cysteine proteinases"/>
    <property type="match status" value="1"/>
</dbReference>
<comment type="caution">
    <text evidence="2">The sequence shown here is derived from an EMBL/GenBank/DDBJ whole genome shotgun (WGS) entry which is preliminary data.</text>
</comment>
<dbReference type="InterPro" id="IPR013201">
    <property type="entry name" value="Prot_inhib_I29"/>
</dbReference>
<dbReference type="Gene3D" id="1.10.287.2250">
    <property type="match status" value="1"/>
</dbReference>
<evidence type="ECO:0000259" key="1">
    <source>
        <dbReference type="SMART" id="SM00848"/>
    </source>
</evidence>
<keyword evidence="3" id="KW-1185">Reference proteome</keyword>
<dbReference type="InterPro" id="IPR038765">
    <property type="entry name" value="Papain-like_cys_pep_sf"/>
</dbReference>
<dbReference type="Proteomes" id="UP001431783">
    <property type="component" value="Unassembled WGS sequence"/>
</dbReference>
<name>A0AAW1V3V0_9CUCU</name>
<gene>
    <name evidence="2" type="ORF">WA026_018514</name>
</gene>